<sequence length="284" mass="30985">MNRVERVAALRARVAPWRAAAERVALVPTMGNLHRGHLTLVREARARADRVVVSIFVNPLQFGPSEDLDAYPRTLEEDMRQLEAEGCDLLFTPTSDVVYPRGQDGQTRVEVPGLSDLLCGASRPGHFAGVATVVCKLLNMVQPDVALFGEKDFQQLMVIRCMVEDLDMPVEVVGVPIVREADGLAMSSRNGYLTPTERERAPALYRVLTEAAGALQAGDAVEAVETAARVRLSEAGLRPDYVSIRSAADLSQPCRADDRLVILAAAYLGRARLIDNLQLRRASG</sequence>
<comment type="similarity">
    <text evidence="2 8">Belongs to the pantothenate synthetase family.</text>
</comment>
<feature type="binding site" evidence="8">
    <location>
        <begin position="30"/>
        <end position="37"/>
    </location>
    <ligand>
        <name>ATP</name>
        <dbReference type="ChEBI" id="CHEBI:30616"/>
    </ligand>
</feature>
<dbReference type="GO" id="GO:0004592">
    <property type="term" value="F:pantoate-beta-alanine ligase activity"/>
    <property type="evidence" value="ECO:0007669"/>
    <property type="project" value="UniProtKB-UniRule"/>
</dbReference>
<evidence type="ECO:0000256" key="5">
    <source>
        <dbReference type="ARBA" id="ARBA00022741"/>
    </source>
</evidence>
<evidence type="ECO:0000256" key="1">
    <source>
        <dbReference type="ARBA" id="ARBA00004990"/>
    </source>
</evidence>
<keyword evidence="10" id="KW-1185">Reference proteome</keyword>
<comment type="caution">
    <text evidence="9">The sequence shown here is derived from an EMBL/GenBank/DDBJ whole genome shotgun (WGS) entry which is preliminary data.</text>
</comment>
<evidence type="ECO:0000256" key="8">
    <source>
        <dbReference type="HAMAP-Rule" id="MF_00158"/>
    </source>
</evidence>
<keyword evidence="4 8" id="KW-0566">Pantothenate biosynthesis</keyword>
<dbReference type="EMBL" id="JAAIJR010000074">
    <property type="protein sequence ID" value="NEX21912.1"/>
    <property type="molecule type" value="Genomic_DNA"/>
</dbReference>
<keyword evidence="3 8" id="KW-0436">Ligase</keyword>
<dbReference type="HAMAP" id="MF_00158">
    <property type="entry name" value="PanC"/>
    <property type="match status" value="1"/>
</dbReference>
<keyword evidence="5 8" id="KW-0547">Nucleotide-binding</keyword>
<comment type="function">
    <text evidence="8">Catalyzes the condensation of pantoate with beta-alanine in an ATP-dependent reaction via a pantoyl-adenylate intermediate.</text>
</comment>
<evidence type="ECO:0000256" key="4">
    <source>
        <dbReference type="ARBA" id="ARBA00022655"/>
    </source>
</evidence>
<organism evidence="9 10">
    <name type="scientific">Thiorhodococcus mannitoliphagus</name>
    <dbReference type="NCBI Taxonomy" id="329406"/>
    <lineage>
        <taxon>Bacteria</taxon>
        <taxon>Pseudomonadati</taxon>
        <taxon>Pseudomonadota</taxon>
        <taxon>Gammaproteobacteria</taxon>
        <taxon>Chromatiales</taxon>
        <taxon>Chromatiaceae</taxon>
        <taxon>Thiorhodococcus</taxon>
    </lineage>
</organism>
<comment type="miscellaneous">
    <text evidence="8">The reaction proceeds by a bi uni uni bi ping pong mechanism.</text>
</comment>
<dbReference type="AlphaFoldDB" id="A0A6P1E0E4"/>
<evidence type="ECO:0000256" key="7">
    <source>
        <dbReference type="ARBA" id="ARBA00048258"/>
    </source>
</evidence>
<gene>
    <name evidence="8" type="primary">panC</name>
    <name evidence="9" type="ORF">G3480_16620</name>
</gene>
<feature type="binding site" evidence="8">
    <location>
        <position position="61"/>
    </location>
    <ligand>
        <name>(R)-pantoate</name>
        <dbReference type="ChEBI" id="CHEBI:15980"/>
    </ligand>
</feature>
<dbReference type="CDD" id="cd00560">
    <property type="entry name" value="PanC"/>
    <property type="match status" value="1"/>
</dbReference>
<dbReference type="InterPro" id="IPR042176">
    <property type="entry name" value="Pantoate_ligase_C"/>
</dbReference>
<evidence type="ECO:0000256" key="2">
    <source>
        <dbReference type="ARBA" id="ARBA00009256"/>
    </source>
</evidence>
<dbReference type="UniPathway" id="UPA00028">
    <property type="reaction ID" value="UER00005"/>
</dbReference>
<name>A0A6P1E0E4_9GAMM</name>
<evidence type="ECO:0000256" key="3">
    <source>
        <dbReference type="ARBA" id="ARBA00022598"/>
    </source>
</evidence>
<comment type="subunit">
    <text evidence="8">Homodimer.</text>
</comment>
<evidence type="ECO:0000313" key="10">
    <source>
        <dbReference type="Proteomes" id="UP000471640"/>
    </source>
</evidence>
<dbReference type="FunFam" id="3.30.1300.10:FF:000001">
    <property type="entry name" value="Pantothenate synthetase"/>
    <property type="match status" value="1"/>
</dbReference>
<dbReference type="InterPro" id="IPR004821">
    <property type="entry name" value="Cyt_trans-like"/>
</dbReference>
<dbReference type="GO" id="GO:0015940">
    <property type="term" value="P:pantothenate biosynthetic process"/>
    <property type="evidence" value="ECO:0007669"/>
    <property type="project" value="UniProtKB-UniRule"/>
</dbReference>
<feature type="binding site" evidence="8">
    <location>
        <position position="61"/>
    </location>
    <ligand>
        <name>beta-alanine</name>
        <dbReference type="ChEBI" id="CHEBI:57966"/>
    </ligand>
</feature>
<dbReference type="GO" id="GO:0005829">
    <property type="term" value="C:cytosol"/>
    <property type="evidence" value="ECO:0007669"/>
    <property type="project" value="TreeGrafter"/>
</dbReference>
<feature type="active site" description="Proton donor" evidence="8">
    <location>
        <position position="37"/>
    </location>
</feature>
<protein>
    <recommendedName>
        <fullName evidence="8">Pantothenate synthetase</fullName>
        <shortName evidence="8">PS</shortName>
        <ecNumber evidence="8">6.3.2.1</ecNumber>
    </recommendedName>
    <alternativeName>
        <fullName evidence="8">Pantoate--beta-alanine ligase</fullName>
    </alternativeName>
    <alternativeName>
        <fullName evidence="8">Pantoate-activating enzyme</fullName>
    </alternativeName>
</protein>
<comment type="subcellular location">
    <subcellularLocation>
        <location evidence="8">Cytoplasm</location>
    </subcellularLocation>
</comment>
<feature type="binding site" evidence="8">
    <location>
        <begin position="186"/>
        <end position="189"/>
    </location>
    <ligand>
        <name>ATP</name>
        <dbReference type="ChEBI" id="CHEBI:30616"/>
    </ligand>
</feature>
<comment type="pathway">
    <text evidence="1 8">Cofactor biosynthesis; (R)-pantothenate biosynthesis; (R)-pantothenate from (R)-pantoate and beta-alanine: step 1/1.</text>
</comment>
<comment type="catalytic activity">
    <reaction evidence="7 8">
        <text>(R)-pantoate + beta-alanine + ATP = (R)-pantothenate + AMP + diphosphate + H(+)</text>
        <dbReference type="Rhea" id="RHEA:10912"/>
        <dbReference type="ChEBI" id="CHEBI:15378"/>
        <dbReference type="ChEBI" id="CHEBI:15980"/>
        <dbReference type="ChEBI" id="CHEBI:29032"/>
        <dbReference type="ChEBI" id="CHEBI:30616"/>
        <dbReference type="ChEBI" id="CHEBI:33019"/>
        <dbReference type="ChEBI" id="CHEBI:57966"/>
        <dbReference type="ChEBI" id="CHEBI:456215"/>
        <dbReference type="EC" id="6.3.2.1"/>
    </reaction>
</comment>
<dbReference type="Gene3D" id="3.40.50.620">
    <property type="entry name" value="HUPs"/>
    <property type="match status" value="1"/>
</dbReference>
<evidence type="ECO:0000313" key="9">
    <source>
        <dbReference type="EMBL" id="NEX21912.1"/>
    </source>
</evidence>
<feature type="binding site" evidence="8">
    <location>
        <position position="155"/>
    </location>
    <ligand>
        <name>(R)-pantoate</name>
        <dbReference type="ChEBI" id="CHEBI:15980"/>
    </ligand>
</feature>
<reference evidence="10" key="1">
    <citation type="journal article" date="2020" name="Microbiol. Resour. Announc.">
        <title>Draft Genome Sequences of Thiorhodococcus mannitoliphagus and Thiorhodococcus minor, Purple Sulfur Photosynthetic Bacteria in the Gammaproteobacterial Family Chromatiaceae.</title>
        <authorList>
            <person name="Aviles F.A."/>
            <person name="Meyer T.E."/>
            <person name="Kyndt J.A."/>
        </authorList>
    </citation>
    <scope>NUCLEOTIDE SEQUENCE [LARGE SCALE GENOMIC DNA]</scope>
    <source>
        <strain evidence="10">DSM 18266</strain>
    </source>
</reference>
<dbReference type="InterPro" id="IPR003721">
    <property type="entry name" value="Pantoate_ligase"/>
</dbReference>
<dbReference type="Pfam" id="PF02569">
    <property type="entry name" value="Pantoate_ligase"/>
    <property type="match status" value="1"/>
</dbReference>
<dbReference type="Proteomes" id="UP000471640">
    <property type="component" value="Unassembled WGS sequence"/>
</dbReference>
<keyword evidence="6 8" id="KW-0067">ATP-binding</keyword>
<dbReference type="InterPro" id="IPR014729">
    <property type="entry name" value="Rossmann-like_a/b/a_fold"/>
</dbReference>
<dbReference type="NCBIfam" id="TIGR00125">
    <property type="entry name" value="cyt_tran_rel"/>
    <property type="match status" value="1"/>
</dbReference>
<dbReference type="Gene3D" id="3.30.1300.10">
    <property type="entry name" value="Pantoate-beta-alanine ligase, C-terminal domain"/>
    <property type="match status" value="1"/>
</dbReference>
<dbReference type="SUPFAM" id="SSF52374">
    <property type="entry name" value="Nucleotidylyl transferase"/>
    <property type="match status" value="1"/>
</dbReference>
<reference evidence="9 10" key="2">
    <citation type="submission" date="2020-02" db="EMBL/GenBank/DDBJ databases">
        <title>Genome sequences of Thiorhodococcus mannitoliphagus and Thiorhodococcus minor, purple sulfur photosynthetic bacteria in the gammaproteobacterial family, Chromatiaceae.</title>
        <authorList>
            <person name="Aviles F.A."/>
            <person name="Meyer T.E."/>
            <person name="Kyndt J.A."/>
        </authorList>
    </citation>
    <scope>NUCLEOTIDE SEQUENCE [LARGE SCALE GENOMIC DNA]</scope>
    <source>
        <strain evidence="9 10">DSM 18266</strain>
    </source>
</reference>
<feature type="binding site" evidence="8">
    <location>
        <begin position="149"/>
        <end position="152"/>
    </location>
    <ligand>
        <name>ATP</name>
        <dbReference type="ChEBI" id="CHEBI:30616"/>
    </ligand>
</feature>
<feature type="binding site" evidence="8">
    <location>
        <position position="178"/>
    </location>
    <ligand>
        <name>ATP</name>
        <dbReference type="ChEBI" id="CHEBI:30616"/>
    </ligand>
</feature>
<dbReference type="RefSeq" id="WP_164655013.1">
    <property type="nucleotide sequence ID" value="NZ_JAAIJR010000074.1"/>
</dbReference>
<dbReference type="GO" id="GO:0005524">
    <property type="term" value="F:ATP binding"/>
    <property type="evidence" value="ECO:0007669"/>
    <property type="project" value="UniProtKB-KW"/>
</dbReference>
<accession>A0A6P1E0E4</accession>
<proteinExistence type="inferred from homology"/>
<keyword evidence="8" id="KW-0963">Cytoplasm</keyword>
<evidence type="ECO:0000256" key="6">
    <source>
        <dbReference type="ARBA" id="ARBA00022840"/>
    </source>
</evidence>
<dbReference type="FunFam" id="3.40.50.620:FF:000013">
    <property type="entry name" value="Pantothenate synthetase"/>
    <property type="match status" value="1"/>
</dbReference>
<dbReference type="PANTHER" id="PTHR21299">
    <property type="entry name" value="CYTIDYLATE KINASE/PANTOATE-BETA-ALANINE LIGASE"/>
    <property type="match status" value="1"/>
</dbReference>
<dbReference type="PANTHER" id="PTHR21299:SF1">
    <property type="entry name" value="PANTOATE--BETA-ALANINE LIGASE"/>
    <property type="match status" value="1"/>
</dbReference>
<dbReference type="EC" id="6.3.2.1" evidence="8"/>
<dbReference type="NCBIfam" id="TIGR00018">
    <property type="entry name" value="panC"/>
    <property type="match status" value="1"/>
</dbReference>